<feature type="chain" id="PRO_5040776160" evidence="1">
    <location>
        <begin position="21"/>
        <end position="589"/>
    </location>
</feature>
<dbReference type="InterPro" id="IPR005135">
    <property type="entry name" value="Endo/exonuclease/phosphatase"/>
</dbReference>
<keyword evidence="3" id="KW-0255">Endonuclease</keyword>
<evidence type="ECO:0000313" key="4">
    <source>
        <dbReference type="Proteomes" id="UP001139474"/>
    </source>
</evidence>
<evidence type="ECO:0000313" key="3">
    <source>
        <dbReference type="EMBL" id="MCP1340283.1"/>
    </source>
</evidence>
<keyword evidence="3" id="KW-0378">Hydrolase</keyword>
<dbReference type="CDD" id="cd10283">
    <property type="entry name" value="MnuA_DNase1-like"/>
    <property type="match status" value="1"/>
</dbReference>
<dbReference type="AlphaFoldDB" id="A0A9X2G4K8"/>
<dbReference type="Proteomes" id="UP001139474">
    <property type="component" value="Unassembled WGS sequence"/>
</dbReference>
<gene>
    <name evidence="3" type="ORF">NJR55_11855</name>
</gene>
<dbReference type="NCBIfam" id="NF033681">
    <property type="entry name" value="ExeM_NucH_DNase"/>
    <property type="match status" value="1"/>
</dbReference>
<name>A0A9X2G4K8_9GAMM</name>
<dbReference type="SUPFAM" id="SSF56219">
    <property type="entry name" value="DNase I-like"/>
    <property type="match status" value="1"/>
</dbReference>
<reference evidence="3" key="1">
    <citation type="submission" date="2022-06" db="EMBL/GenBank/DDBJ databases">
        <title>Idiomarina rhizosphaerae M1R2S28.</title>
        <authorList>
            <person name="Sun J.-Q."/>
            <person name="Li L.-F."/>
        </authorList>
    </citation>
    <scope>NUCLEOTIDE SEQUENCE</scope>
    <source>
        <strain evidence="3">M1R2S28</strain>
    </source>
</reference>
<dbReference type="Gene3D" id="3.60.10.10">
    <property type="entry name" value="Endonuclease/exonuclease/phosphatase"/>
    <property type="match status" value="1"/>
</dbReference>
<evidence type="ECO:0000259" key="2">
    <source>
        <dbReference type="Pfam" id="PF03372"/>
    </source>
</evidence>
<dbReference type="PANTHER" id="PTHR42834">
    <property type="entry name" value="ENDONUCLEASE/EXONUCLEASE/PHOSPHATASE FAMILY PROTEIN (AFU_ORTHOLOGUE AFUA_3G09210)"/>
    <property type="match status" value="1"/>
</dbReference>
<dbReference type="PANTHER" id="PTHR42834:SF1">
    <property type="entry name" value="ENDONUCLEASE_EXONUCLEASE_PHOSPHATASE FAMILY PROTEIN (AFU_ORTHOLOGUE AFUA_3G09210)"/>
    <property type="match status" value="1"/>
</dbReference>
<comment type="caution">
    <text evidence="3">The sequence shown here is derived from an EMBL/GenBank/DDBJ whole genome shotgun (WGS) entry which is preliminary data.</text>
</comment>
<keyword evidence="3" id="KW-0540">Nuclease</keyword>
<feature type="signal peptide" evidence="1">
    <location>
        <begin position="1"/>
        <end position="20"/>
    </location>
</feature>
<keyword evidence="4" id="KW-1185">Reference proteome</keyword>
<sequence>MHKRLLSLLPALLLSGAAIAETCGNDKEIISISQVQGESEQSPKVGKQVTVRGIVTASWQAPEQLGGFFIHSLPEDMDENSATSEGLFIVTNKLHSQVNNGEWVRVTGQVEERSELTSLIEVSNITTCGEAKTLPVRTELELPVESLDELEALEGMPVILSATKGESLTVSGNYNYPRYGFFDISAGRLWTPTQIVMPGKDAKLQAQENELNRLQVDDNSNIVEPRPLPFTELQYGEQGSLRSGSTLKSFSGIISQFNNRYRIQPTDNLELETPSVQPQLAEKSDNAVRIASFNVLNFFNGNGTGQGFPTPRGADTPEQMQRQQKKIVAALAAIDADVIGLMEIENDGFGERSAIMQLVKALEKASGKDYAIAEPRAEKIGTDQITVGIIYQPQRVKPSSHAIFTRQGPFSWGSRPPLAQSFIDANTDKEFSVVVNHFKSKGSCPEDSESPNSNQNDGQACWNDLRLQSSQELTQWIQSESLANPVLLGDFNAYYQEDPVRYFTDNGFYNPSDAKDYSYVYDSQAGALDHVFVADSLKNAIQEVYHLPFNADEPQVYDYRDEAYFAEGPFRSSDHDPLVLDLVFSGSGM</sequence>
<proteinExistence type="predicted"/>
<dbReference type="EMBL" id="JAMZDE010000008">
    <property type="protein sequence ID" value="MCP1340283.1"/>
    <property type="molecule type" value="Genomic_DNA"/>
</dbReference>
<accession>A0A9X2G4K8</accession>
<keyword evidence="1" id="KW-0732">Signal</keyword>
<feature type="domain" description="Endonuclease/exonuclease/phosphatase" evidence="2">
    <location>
        <begin position="291"/>
        <end position="575"/>
    </location>
</feature>
<dbReference type="InterPro" id="IPR036691">
    <property type="entry name" value="Endo/exonu/phosph_ase_sf"/>
</dbReference>
<dbReference type="InterPro" id="IPR047971">
    <property type="entry name" value="ExeM-like"/>
</dbReference>
<dbReference type="GO" id="GO:0004519">
    <property type="term" value="F:endonuclease activity"/>
    <property type="evidence" value="ECO:0007669"/>
    <property type="project" value="UniProtKB-KW"/>
</dbReference>
<dbReference type="RefSeq" id="WP_253620133.1">
    <property type="nucleotide sequence ID" value="NZ_JAMZDE010000008.1"/>
</dbReference>
<evidence type="ECO:0000256" key="1">
    <source>
        <dbReference type="SAM" id="SignalP"/>
    </source>
</evidence>
<protein>
    <submittedName>
        <fullName evidence="3">ExeM/NucH family extracellular endonuclease</fullName>
    </submittedName>
</protein>
<dbReference type="Pfam" id="PF03372">
    <property type="entry name" value="Exo_endo_phos"/>
    <property type="match status" value="1"/>
</dbReference>
<organism evidence="3 4">
    <name type="scientific">Idiomarina rhizosphaerae</name>
    <dbReference type="NCBI Taxonomy" id="2961572"/>
    <lineage>
        <taxon>Bacteria</taxon>
        <taxon>Pseudomonadati</taxon>
        <taxon>Pseudomonadota</taxon>
        <taxon>Gammaproteobacteria</taxon>
        <taxon>Alteromonadales</taxon>
        <taxon>Idiomarinaceae</taxon>
        <taxon>Idiomarina</taxon>
    </lineage>
</organism>
<dbReference type="CDD" id="cd04486">
    <property type="entry name" value="YhcR_OBF_like"/>
    <property type="match status" value="1"/>
</dbReference>